<sequence>EDLEEVVLELKRIHTKAIDKDRKVKASSQQPVIAWRQFLDCIMMDDLPKYSVGPVALNMFIVQQALLGDDMPSTGASGAYLMAYETAGF</sequence>
<proteinExistence type="predicted"/>
<keyword evidence="2" id="KW-1185">Reference proteome</keyword>
<dbReference type="EMBL" id="CAJNIZ010000103">
    <property type="protein sequence ID" value="CAE7153605.1"/>
    <property type="molecule type" value="Genomic_DNA"/>
</dbReference>
<dbReference type="Proteomes" id="UP000649617">
    <property type="component" value="Unassembled WGS sequence"/>
</dbReference>
<comment type="caution">
    <text evidence="1">The sequence shown here is derived from an EMBL/GenBank/DDBJ whole genome shotgun (WGS) entry which is preliminary data.</text>
</comment>
<protein>
    <submittedName>
        <fullName evidence="1">HERC1 protein</fullName>
    </submittedName>
</protein>
<feature type="non-terminal residue" evidence="1">
    <location>
        <position position="89"/>
    </location>
</feature>
<dbReference type="OrthoDB" id="10401153at2759"/>
<gene>
    <name evidence="1" type="primary">HERC1</name>
    <name evidence="1" type="ORF">SPIL2461_LOCUS265</name>
</gene>
<reference evidence="1" key="1">
    <citation type="submission" date="2021-02" db="EMBL/GenBank/DDBJ databases">
        <authorList>
            <person name="Dougan E. K."/>
            <person name="Rhodes N."/>
            <person name="Thang M."/>
            <person name="Chan C."/>
        </authorList>
    </citation>
    <scope>NUCLEOTIDE SEQUENCE</scope>
</reference>
<evidence type="ECO:0000313" key="1">
    <source>
        <dbReference type="EMBL" id="CAE7153605.1"/>
    </source>
</evidence>
<dbReference type="AlphaFoldDB" id="A0A812ISD9"/>
<organism evidence="1 2">
    <name type="scientific">Symbiodinium pilosum</name>
    <name type="common">Dinoflagellate</name>
    <dbReference type="NCBI Taxonomy" id="2952"/>
    <lineage>
        <taxon>Eukaryota</taxon>
        <taxon>Sar</taxon>
        <taxon>Alveolata</taxon>
        <taxon>Dinophyceae</taxon>
        <taxon>Suessiales</taxon>
        <taxon>Symbiodiniaceae</taxon>
        <taxon>Symbiodinium</taxon>
    </lineage>
</organism>
<name>A0A812ISD9_SYMPI</name>
<accession>A0A812ISD9</accession>
<evidence type="ECO:0000313" key="2">
    <source>
        <dbReference type="Proteomes" id="UP000649617"/>
    </source>
</evidence>